<comment type="caution">
    <text evidence="2">The sequence shown here is derived from an EMBL/GenBank/DDBJ whole genome shotgun (WGS) entry which is preliminary data.</text>
</comment>
<name>A0A923JPE9_9PSED</name>
<dbReference type="InterPro" id="IPR041698">
    <property type="entry name" value="Methyltransf_25"/>
</dbReference>
<proteinExistence type="predicted"/>
<keyword evidence="2" id="KW-0808">Transferase</keyword>
<keyword evidence="2" id="KW-0489">Methyltransferase</keyword>
<dbReference type="InterPro" id="IPR029063">
    <property type="entry name" value="SAM-dependent_MTases_sf"/>
</dbReference>
<keyword evidence="4" id="KW-1185">Reference proteome</keyword>
<dbReference type="SUPFAM" id="SSF53335">
    <property type="entry name" value="S-adenosyl-L-methionine-dependent methyltransferases"/>
    <property type="match status" value="1"/>
</dbReference>
<feature type="domain" description="Methyltransferase" evidence="1">
    <location>
        <begin position="178"/>
        <end position="270"/>
    </location>
</feature>
<dbReference type="CDD" id="cd02440">
    <property type="entry name" value="AdoMet_MTases"/>
    <property type="match status" value="1"/>
</dbReference>
<reference evidence="2 4" key="1">
    <citation type="journal article" date="2020" name="Microorganisms">
        <title>Reliable Identification of Environmental Pseudomonas Isolates Using the rpoD Gene.</title>
        <authorList>
            <consortium name="The Broad Institute Genome Sequencing Platform"/>
            <person name="Girard L."/>
            <person name="Lood C."/>
            <person name="Rokni-Zadeh H."/>
            <person name="van Noort V."/>
            <person name="Lavigne R."/>
            <person name="De Mot R."/>
        </authorList>
    </citation>
    <scope>NUCLEOTIDE SEQUENCE</scope>
    <source>
        <strain evidence="2 4">SWRI102</strain>
    </source>
</reference>
<dbReference type="AlphaFoldDB" id="A0A923JPE9"/>
<dbReference type="GO" id="GO:0008168">
    <property type="term" value="F:methyltransferase activity"/>
    <property type="evidence" value="ECO:0007669"/>
    <property type="project" value="UniProtKB-KW"/>
</dbReference>
<dbReference type="EMBL" id="JABWQX010000001">
    <property type="protein sequence ID" value="MBC3393691.1"/>
    <property type="molecule type" value="Genomic_DNA"/>
</dbReference>
<evidence type="ECO:0000313" key="2">
    <source>
        <dbReference type="EMBL" id="MBC3393691.1"/>
    </source>
</evidence>
<reference evidence="2" key="2">
    <citation type="submission" date="2020-07" db="EMBL/GenBank/DDBJ databases">
        <authorList>
            <person name="Lood C."/>
            <person name="Girard L."/>
        </authorList>
    </citation>
    <scope>NUCLEOTIDE SEQUENCE</scope>
    <source>
        <strain evidence="2">SWRI102</strain>
    </source>
</reference>
<dbReference type="Gene3D" id="3.40.50.150">
    <property type="entry name" value="Vaccinia Virus protein VP39"/>
    <property type="match status" value="1"/>
</dbReference>
<dbReference type="Proteomes" id="UP000659438">
    <property type="component" value="Unassembled WGS sequence"/>
</dbReference>
<accession>A0A923JPE9</accession>
<dbReference type="GO" id="GO:0032259">
    <property type="term" value="P:methylation"/>
    <property type="evidence" value="ECO:0007669"/>
    <property type="project" value="UniProtKB-KW"/>
</dbReference>
<reference evidence="3" key="3">
    <citation type="submission" date="2021-06" db="EMBL/GenBank/DDBJ databases">
        <title>Updating the genus Pseudomonas: Description of 43 new species and partition of the Pseudomonas putida group.</title>
        <authorList>
            <person name="Girard L."/>
            <person name="Lood C."/>
            <person name="Vandamme P."/>
            <person name="Rokni-Zadeh H."/>
            <person name="Van Noort V."/>
            <person name="Hofte M."/>
            <person name="Lavigne R."/>
            <person name="De Mot R."/>
        </authorList>
    </citation>
    <scope>NUCLEOTIDE SEQUENCE</scope>
    <source>
        <strain evidence="3">SWRI102</strain>
    </source>
</reference>
<dbReference type="EMBL" id="JABWQX020000001">
    <property type="protein sequence ID" value="MBV4551144.1"/>
    <property type="molecule type" value="Genomic_DNA"/>
</dbReference>
<gene>
    <name evidence="2" type="ORF">HU742_00635</name>
    <name evidence="3" type="ORF">HU742_008380</name>
</gene>
<evidence type="ECO:0000313" key="3">
    <source>
        <dbReference type="EMBL" id="MBV4551144.1"/>
    </source>
</evidence>
<dbReference type="RefSeq" id="WP_186639838.1">
    <property type="nucleotide sequence ID" value="NZ_JABWQX020000001.1"/>
</dbReference>
<sequence length="319" mass="35919">MPEPMTRQRLRRELELENLLQAEPVAPGSWARFVEPRGVGLNHIFILRCRGRDWVGRKTLQRDEHARLRLDSRLAPWMLLGPLGQLHWGDEGLVLDYRATRQADKVAAFADALGAPDSEIYFPFPALRRNGREFVCPPDYWAFTEGLASKLDKGEAHLRHHCCTLLRSWLKPGAVIHDPACSTGTFIHQLALALPDSRCIGSDRSPSMIEAARNRYGRSVDFRRADAADADPVSLYYDVLVLRFLNAEVMTRSEAEQLLPRLVETLVVGGRLIVFGHTPVLPAMDYLASRCALTLVSRLASCSVTGQLFQFYVLTKDSR</sequence>
<organism evidence="2">
    <name type="scientific">Pseudomonas marvdashtae</name>
    <dbReference type="NCBI Taxonomy" id="2745500"/>
    <lineage>
        <taxon>Bacteria</taxon>
        <taxon>Pseudomonadati</taxon>
        <taxon>Pseudomonadota</taxon>
        <taxon>Gammaproteobacteria</taxon>
        <taxon>Pseudomonadales</taxon>
        <taxon>Pseudomonadaceae</taxon>
        <taxon>Pseudomonas</taxon>
    </lineage>
</organism>
<evidence type="ECO:0000259" key="1">
    <source>
        <dbReference type="Pfam" id="PF13649"/>
    </source>
</evidence>
<protein>
    <submittedName>
        <fullName evidence="2">Class I SAM-dependent methyltransferase</fullName>
    </submittedName>
</protein>
<dbReference type="Pfam" id="PF13649">
    <property type="entry name" value="Methyltransf_25"/>
    <property type="match status" value="1"/>
</dbReference>
<evidence type="ECO:0000313" key="4">
    <source>
        <dbReference type="Proteomes" id="UP000659438"/>
    </source>
</evidence>